<reference evidence="4 5" key="1">
    <citation type="submission" date="2020-08" db="EMBL/GenBank/DDBJ databases">
        <title>Functional genomics of gut bacteria from endangered species of beetles.</title>
        <authorList>
            <person name="Carlos-Shanley C."/>
        </authorList>
    </citation>
    <scope>NUCLEOTIDE SEQUENCE [LARGE SCALE GENOMIC DNA]</scope>
    <source>
        <strain evidence="4 5">S00198</strain>
    </source>
</reference>
<sequence>MTRTPRTSQPGVLRRHWLQGVAAMGLAGRTWAQGTEPSAKKTDGERPHVVAQVADLSPDQQDVSRDFLVGSRTAWQEINARGGVHGRPVQHLTLETDGTPASLQAVWQTAHKQSACIALSGCVGNAAASGLIALQAKAAPDSPLPIVAPWLHDTTAVASATGPADSVFDIFAGQEAQITHAIKNLATMGVQTVGVTYASPGVQRQSQAMVAHAAKAMSLKVQTIPLPAASAKPGAGHRVEQTIILFIGGTPELFSFLDQLTVPQGRQCYVVALADVNLQVLAQMGPTAAKASVIVTQAVPMVNASLPVVRSYRDALARLYDEPPSPLGLAGYIAARYTAEVMAGISGPITRAGMLAALQKRAALNIGGYTVSYQGRQRAGAYVTQAMLTTAGRIIG</sequence>
<dbReference type="PROSITE" id="PS51318">
    <property type="entry name" value="TAT"/>
    <property type="match status" value="1"/>
</dbReference>
<keyword evidence="2" id="KW-0732">Signal</keyword>
<dbReference type="RefSeq" id="WP_184862353.1">
    <property type="nucleotide sequence ID" value="NZ_JACHLK010000012.1"/>
</dbReference>
<dbReference type="SUPFAM" id="SSF53822">
    <property type="entry name" value="Periplasmic binding protein-like I"/>
    <property type="match status" value="1"/>
</dbReference>
<comment type="similarity">
    <text evidence="1">Belongs to the leucine-binding protein family.</text>
</comment>
<dbReference type="Gene3D" id="3.40.50.2300">
    <property type="match status" value="2"/>
</dbReference>
<evidence type="ECO:0000256" key="2">
    <source>
        <dbReference type="ARBA" id="ARBA00022729"/>
    </source>
</evidence>
<comment type="caution">
    <text evidence="4">The sequence shown here is derived from an EMBL/GenBank/DDBJ whole genome shotgun (WGS) entry which is preliminary data.</text>
</comment>
<name>A0A7X0PI33_9BURK</name>
<dbReference type="Pfam" id="PF13458">
    <property type="entry name" value="Peripla_BP_6"/>
    <property type="match status" value="1"/>
</dbReference>
<dbReference type="InterPro" id="IPR028082">
    <property type="entry name" value="Peripla_BP_I"/>
</dbReference>
<dbReference type="InterPro" id="IPR006311">
    <property type="entry name" value="TAT_signal"/>
</dbReference>
<dbReference type="InterPro" id="IPR028081">
    <property type="entry name" value="Leu-bd"/>
</dbReference>
<dbReference type="EMBL" id="JACHLK010000012">
    <property type="protein sequence ID" value="MBB6562392.1"/>
    <property type="molecule type" value="Genomic_DNA"/>
</dbReference>
<dbReference type="AlphaFoldDB" id="A0A7X0PI33"/>
<organism evidence="4 5">
    <name type="scientific">Acidovorax soli</name>
    <dbReference type="NCBI Taxonomy" id="592050"/>
    <lineage>
        <taxon>Bacteria</taxon>
        <taxon>Pseudomonadati</taxon>
        <taxon>Pseudomonadota</taxon>
        <taxon>Betaproteobacteria</taxon>
        <taxon>Burkholderiales</taxon>
        <taxon>Comamonadaceae</taxon>
        <taxon>Acidovorax</taxon>
    </lineage>
</organism>
<protein>
    <submittedName>
        <fullName evidence="4">ABC-type branched-subunit amino acid transport system substrate-binding protein</fullName>
    </submittedName>
</protein>
<evidence type="ECO:0000313" key="4">
    <source>
        <dbReference type="EMBL" id="MBB6562392.1"/>
    </source>
</evidence>
<evidence type="ECO:0000256" key="1">
    <source>
        <dbReference type="ARBA" id="ARBA00010062"/>
    </source>
</evidence>
<evidence type="ECO:0000259" key="3">
    <source>
        <dbReference type="Pfam" id="PF13458"/>
    </source>
</evidence>
<evidence type="ECO:0000313" key="5">
    <source>
        <dbReference type="Proteomes" id="UP000575083"/>
    </source>
</evidence>
<feature type="domain" description="Leucine-binding protein" evidence="3">
    <location>
        <begin position="51"/>
        <end position="361"/>
    </location>
</feature>
<proteinExistence type="inferred from homology"/>
<keyword evidence="5" id="KW-1185">Reference proteome</keyword>
<gene>
    <name evidence="4" type="ORF">HNP48_005102</name>
</gene>
<accession>A0A7X0PI33</accession>
<dbReference type="Proteomes" id="UP000575083">
    <property type="component" value="Unassembled WGS sequence"/>
</dbReference>